<reference evidence="1" key="1">
    <citation type="journal article" date="2017" name="Sci. Rep.">
        <title>Antennal transcriptome analysis and expression profiles of olfactory genes in Anoplophora chinensis.</title>
        <authorList>
            <person name="Wang J."/>
            <person name="Hu P."/>
            <person name="Gao P."/>
            <person name="Tao J."/>
            <person name="Luo Y."/>
        </authorList>
    </citation>
    <scope>NUCLEOTIDE SEQUENCE</scope>
</reference>
<organism evidence="1">
    <name type="scientific">Anoplophora chinensis</name>
    <name type="common">Citrus longhorn beetle</name>
    <dbReference type="NCBI Taxonomy" id="217632"/>
    <lineage>
        <taxon>Eukaryota</taxon>
        <taxon>Metazoa</taxon>
        <taxon>Ecdysozoa</taxon>
        <taxon>Arthropoda</taxon>
        <taxon>Hexapoda</taxon>
        <taxon>Insecta</taxon>
        <taxon>Pterygota</taxon>
        <taxon>Neoptera</taxon>
        <taxon>Endopterygota</taxon>
        <taxon>Coleoptera</taxon>
        <taxon>Polyphaga</taxon>
        <taxon>Cucujiformia</taxon>
        <taxon>Chrysomeloidea</taxon>
        <taxon>Cerambycidae</taxon>
        <taxon>Lamiinae</taxon>
        <taxon>Lamiini</taxon>
        <taxon>Anoplophora</taxon>
    </lineage>
</organism>
<evidence type="ECO:0000313" key="1">
    <source>
        <dbReference type="EMBL" id="AUF72984.1"/>
    </source>
</evidence>
<name>A0A2H4ZB79_ANOCN</name>
<proteinExistence type="evidence at transcript level"/>
<accession>A0A2H4ZB79</accession>
<dbReference type="EMBL" id="MF975408">
    <property type="protein sequence ID" value="AUF72984.1"/>
    <property type="molecule type" value="mRNA"/>
</dbReference>
<dbReference type="AlphaFoldDB" id="A0A2H4ZB79"/>
<sequence>MSWGFHIVTLNRVEGCSLRGILLHSAFIDELLSSGVVVDGRAKFLLQYISVDLSIGSHEADLLGHAEEMVFEFGVFGELPFPRFGDQPCVDAGFSGTILVVSFQFLDLFLRQASPCDSHHNQTNNCNSELHLDRRR</sequence>
<protein>
    <submittedName>
        <fullName evidence="1">Odorant-binding protein</fullName>
    </submittedName>
</protein>